<comment type="cofactor">
    <cofactor evidence="1">
        <name>a divalent metal cation</name>
        <dbReference type="ChEBI" id="CHEBI:60240"/>
    </cofactor>
</comment>
<dbReference type="Pfam" id="PF03755">
    <property type="entry name" value="YicC-like_N"/>
    <property type="match status" value="1"/>
</dbReference>
<evidence type="ECO:0000256" key="4">
    <source>
        <dbReference type="ARBA" id="ARBA00022801"/>
    </source>
</evidence>
<keyword evidence="3" id="KW-0255">Endonuclease</keyword>
<gene>
    <name evidence="9" type="ORF">S03H2_56008</name>
</gene>
<comment type="similarity">
    <text evidence="5">Belongs to the YicC/YloC family.</text>
</comment>
<evidence type="ECO:0000259" key="7">
    <source>
        <dbReference type="Pfam" id="PF03755"/>
    </source>
</evidence>
<evidence type="ECO:0000256" key="1">
    <source>
        <dbReference type="ARBA" id="ARBA00001968"/>
    </source>
</evidence>
<dbReference type="PANTHER" id="PTHR30636">
    <property type="entry name" value="UPF0701 PROTEIN YICC"/>
    <property type="match status" value="1"/>
</dbReference>
<protein>
    <recommendedName>
        <fullName evidence="10">YicC family protein</fullName>
    </recommendedName>
</protein>
<dbReference type="InterPro" id="IPR013527">
    <property type="entry name" value="YicC-like_N"/>
</dbReference>
<keyword evidence="6" id="KW-0175">Coiled coil</keyword>
<dbReference type="GO" id="GO:0016787">
    <property type="term" value="F:hydrolase activity"/>
    <property type="evidence" value="ECO:0007669"/>
    <property type="project" value="UniProtKB-KW"/>
</dbReference>
<evidence type="ECO:0000256" key="2">
    <source>
        <dbReference type="ARBA" id="ARBA00022722"/>
    </source>
</evidence>
<feature type="domain" description="Endoribonuclease YicC-like N-terminal" evidence="7">
    <location>
        <begin position="2"/>
        <end position="133"/>
    </location>
</feature>
<evidence type="ECO:0000259" key="8">
    <source>
        <dbReference type="Pfam" id="PF08340"/>
    </source>
</evidence>
<dbReference type="EMBL" id="BARU01035815">
    <property type="protein sequence ID" value="GAH84764.1"/>
    <property type="molecule type" value="Genomic_DNA"/>
</dbReference>
<proteinExistence type="inferred from homology"/>
<accession>X1K385</accession>
<dbReference type="InterPro" id="IPR005229">
    <property type="entry name" value="YicC/YloC-like"/>
</dbReference>
<evidence type="ECO:0000256" key="6">
    <source>
        <dbReference type="SAM" id="Coils"/>
    </source>
</evidence>
<keyword evidence="2" id="KW-0540">Nuclease</keyword>
<feature type="coiled-coil region" evidence="6">
    <location>
        <begin position="136"/>
        <end position="182"/>
    </location>
</feature>
<dbReference type="PANTHER" id="PTHR30636:SF3">
    <property type="entry name" value="UPF0701 PROTEIN YICC"/>
    <property type="match status" value="1"/>
</dbReference>
<organism evidence="9">
    <name type="scientific">marine sediment metagenome</name>
    <dbReference type="NCBI Taxonomy" id="412755"/>
    <lineage>
        <taxon>unclassified sequences</taxon>
        <taxon>metagenomes</taxon>
        <taxon>ecological metagenomes</taxon>
    </lineage>
</organism>
<feature type="domain" description="Endoribonuclease YicC-like C-terminal" evidence="8">
    <location>
        <begin position="150"/>
        <end position="250"/>
    </location>
</feature>
<reference evidence="9" key="1">
    <citation type="journal article" date="2014" name="Front. Microbiol.">
        <title>High frequency of phylogenetically diverse reductive dehalogenase-homologous genes in deep subseafloor sedimentary metagenomes.</title>
        <authorList>
            <person name="Kawai M."/>
            <person name="Futagami T."/>
            <person name="Toyoda A."/>
            <person name="Takaki Y."/>
            <person name="Nishi S."/>
            <person name="Hori S."/>
            <person name="Arai W."/>
            <person name="Tsubouchi T."/>
            <person name="Morono Y."/>
            <person name="Uchiyama I."/>
            <person name="Ito T."/>
            <person name="Fujiyama A."/>
            <person name="Inagaki F."/>
            <person name="Takami H."/>
        </authorList>
    </citation>
    <scope>NUCLEOTIDE SEQUENCE</scope>
    <source>
        <strain evidence="9">Expedition CK06-06</strain>
    </source>
</reference>
<dbReference type="GO" id="GO:0004521">
    <property type="term" value="F:RNA endonuclease activity"/>
    <property type="evidence" value="ECO:0007669"/>
    <property type="project" value="InterPro"/>
</dbReference>
<sequence>ISIKSLNHRFLDWNYRGAQINEVEYKLREICQNRIRRGRIDVYLDVNFLNPSAWELRINEKLLLKIISSFEKLSSRMKKGLNFPVENIFKLPQIVELKRKRFNKEEIVFLERSFEKTLDEVLRMRKREGEEVRKEIQRHIRTIRQAANRIEKLAKKHPSLIRDRLVRRMEELDNKISLSEDRIAEEAAYLAQRYDLTEEVKRLKCHLDLVRELLSPESDEPMGKKLDFIAQEIFREANTLNSKSQDIDIIRES</sequence>
<evidence type="ECO:0000256" key="3">
    <source>
        <dbReference type="ARBA" id="ARBA00022759"/>
    </source>
</evidence>
<evidence type="ECO:0000256" key="5">
    <source>
        <dbReference type="ARBA" id="ARBA00035648"/>
    </source>
</evidence>
<comment type="caution">
    <text evidence="9">The sequence shown here is derived from an EMBL/GenBank/DDBJ whole genome shotgun (WGS) entry which is preliminary data.</text>
</comment>
<dbReference type="Pfam" id="PF08340">
    <property type="entry name" value="YicC-like_C"/>
    <property type="match status" value="1"/>
</dbReference>
<dbReference type="AlphaFoldDB" id="X1K385"/>
<evidence type="ECO:0000313" key="9">
    <source>
        <dbReference type="EMBL" id="GAH84764.1"/>
    </source>
</evidence>
<feature type="non-terminal residue" evidence="9">
    <location>
        <position position="253"/>
    </location>
</feature>
<keyword evidence="4" id="KW-0378">Hydrolase</keyword>
<name>X1K385_9ZZZZ</name>
<evidence type="ECO:0008006" key="10">
    <source>
        <dbReference type="Google" id="ProtNLM"/>
    </source>
</evidence>
<feature type="non-terminal residue" evidence="9">
    <location>
        <position position="1"/>
    </location>
</feature>
<dbReference type="InterPro" id="IPR013551">
    <property type="entry name" value="YicC-like_C"/>
</dbReference>